<keyword evidence="1" id="KW-0175">Coiled coil</keyword>
<accession>A0A8S1UIU2</accession>
<dbReference type="EMBL" id="CAJJDP010000046">
    <property type="protein sequence ID" value="CAD8165101.1"/>
    <property type="molecule type" value="Genomic_DNA"/>
</dbReference>
<organism evidence="2 3">
    <name type="scientific">Paramecium octaurelia</name>
    <dbReference type="NCBI Taxonomy" id="43137"/>
    <lineage>
        <taxon>Eukaryota</taxon>
        <taxon>Sar</taxon>
        <taxon>Alveolata</taxon>
        <taxon>Ciliophora</taxon>
        <taxon>Intramacronucleata</taxon>
        <taxon>Oligohymenophorea</taxon>
        <taxon>Peniculida</taxon>
        <taxon>Parameciidae</taxon>
        <taxon>Paramecium</taxon>
    </lineage>
</organism>
<keyword evidence="3" id="KW-1185">Reference proteome</keyword>
<dbReference type="OMA" id="VELQDHY"/>
<dbReference type="AlphaFoldDB" id="A0A8S1UIU2"/>
<proteinExistence type="predicted"/>
<reference evidence="2" key="1">
    <citation type="submission" date="2021-01" db="EMBL/GenBank/DDBJ databases">
        <authorList>
            <consortium name="Genoscope - CEA"/>
            <person name="William W."/>
        </authorList>
    </citation>
    <scope>NUCLEOTIDE SEQUENCE</scope>
</reference>
<comment type="caution">
    <text evidence="2">The sequence shown here is derived from an EMBL/GenBank/DDBJ whole genome shotgun (WGS) entry which is preliminary data.</text>
</comment>
<evidence type="ECO:0000313" key="3">
    <source>
        <dbReference type="Proteomes" id="UP000683925"/>
    </source>
</evidence>
<feature type="coiled-coil region" evidence="1">
    <location>
        <begin position="34"/>
        <end position="118"/>
    </location>
</feature>
<sequence length="141" mass="16892">MITFENNMMRLCQLKAEAQELIEIQAQQKYNQLDANSLAQINQYRQEIDALKQQSVELQDHYEKQSLIFQQKINSLTEEIKLLNYENDKLENNYQNEIQELNSVIQQLQEGIQSQQSKFQKEIDNLKLMHSQELYILKKRK</sequence>
<evidence type="ECO:0000256" key="1">
    <source>
        <dbReference type="SAM" id="Coils"/>
    </source>
</evidence>
<protein>
    <submittedName>
        <fullName evidence="2">Uncharacterized protein</fullName>
    </submittedName>
</protein>
<evidence type="ECO:0000313" key="2">
    <source>
        <dbReference type="EMBL" id="CAD8165101.1"/>
    </source>
</evidence>
<dbReference type="OrthoDB" id="10340791at2759"/>
<gene>
    <name evidence="2" type="ORF">POCTA_138.1.T0460116</name>
</gene>
<dbReference type="Proteomes" id="UP000683925">
    <property type="component" value="Unassembled WGS sequence"/>
</dbReference>
<name>A0A8S1UIU2_PAROT</name>